<gene>
    <name evidence="1" type="ORF">QFC22_003161</name>
</gene>
<name>A0ACC2X9F6_9TREE</name>
<evidence type="ECO:0000313" key="2">
    <source>
        <dbReference type="Proteomes" id="UP001243375"/>
    </source>
</evidence>
<sequence length="256" mass="29231">MLLFRLDDTCAHTVNKLPSSRVPSASDRQRSLAIMFSRNRKPLTQPQGDPSEPDAKEKPSQHRQKIKLLRSLPIIRNIWLLFQEHKREPFTWVLLAYFTTLLLAANTLKDPHAELVSLRKLSTARAPMIKGTIIRDGLEPIGGDSWLSLFFSAPPIAASATGHRPEAHKKHSRLHFHQVRKMSPRDIVEHSYGHRLISTAREKTLREHPISTLIREAEVKARQIESKINSIESYADAVEDYKNAFGMEPPRGFQGW</sequence>
<accession>A0ACC2X9F6</accession>
<reference evidence="1" key="1">
    <citation type="submission" date="2023-04" db="EMBL/GenBank/DDBJ databases">
        <title>Draft Genome sequencing of Naganishia species isolated from polar environments using Oxford Nanopore Technology.</title>
        <authorList>
            <person name="Leo P."/>
            <person name="Venkateswaran K."/>
        </authorList>
    </citation>
    <scope>NUCLEOTIDE SEQUENCE</scope>
    <source>
        <strain evidence="1">MNA-CCFEE 5425</strain>
    </source>
</reference>
<keyword evidence="2" id="KW-1185">Reference proteome</keyword>
<organism evidence="1 2">
    <name type="scientific">Naganishia vaughanmartiniae</name>
    <dbReference type="NCBI Taxonomy" id="1424756"/>
    <lineage>
        <taxon>Eukaryota</taxon>
        <taxon>Fungi</taxon>
        <taxon>Dikarya</taxon>
        <taxon>Basidiomycota</taxon>
        <taxon>Agaricomycotina</taxon>
        <taxon>Tremellomycetes</taxon>
        <taxon>Filobasidiales</taxon>
        <taxon>Filobasidiaceae</taxon>
        <taxon>Naganishia</taxon>
    </lineage>
</organism>
<dbReference type="EMBL" id="JASBWU010000007">
    <property type="protein sequence ID" value="KAJ9120261.1"/>
    <property type="molecule type" value="Genomic_DNA"/>
</dbReference>
<proteinExistence type="predicted"/>
<protein>
    <submittedName>
        <fullName evidence="1">Uncharacterized protein</fullName>
    </submittedName>
</protein>
<evidence type="ECO:0000313" key="1">
    <source>
        <dbReference type="EMBL" id="KAJ9120261.1"/>
    </source>
</evidence>
<dbReference type="Proteomes" id="UP001243375">
    <property type="component" value="Unassembled WGS sequence"/>
</dbReference>
<comment type="caution">
    <text evidence="1">The sequence shown here is derived from an EMBL/GenBank/DDBJ whole genome shotgun (WGS) entry which is preliminary data.</text>
</comment>